<dbReference type="InterPro" id="IPR021414">
    <property type="entry name" value="DUF3054"/>
</dbReference>
<proteinExistence type="predicted"/>
<evidence type="ECO:0000313" key="2">
    <source>
        <dbReference type="EMBL" id="RHW47475.1"/>
    </source>
</evidence>
<evidence type="ECO:0000313" key="3">
    <source>
        <dbReference type="Proteomes" id="UP000285376"/>
    </source>
</evidence>
<accession>A0A417ZA09</accession>
<keyword evidence="1" id="KW-0812">Transmembrane</keyword>
<keyword evidence="1" id="KW-1133">Transmembrane helix</keyword>
<evidence type="ECO:0000256" key="1">
    <source>
        <dbReference type="SAM" id="Phobius"/>
    </source>
</evidence>
<dbReference type="RefSeq" id="WP_118912370.1">
    <property type="nucleotide sequence ID" value="NZ_CBCRVH010000002.1"/>
</dbReference>
<feature type="transmembrane region" description="Helical" evidence="1">
    <location>
        <begin position="34"/>
        <end position="55"/>
    </location>
</feature>
<feature type="transmembrane region" description="Helical" evidence="1">
    <location>
        <begin position="64"/>
        <end position="85"/>
    </location>
</feature>
<dbReference type="Pfam" id="PF11255">
    <property type="entry name" value="DUF3054"/>
    <property type="match status" value="1"/>
</dbReference>
<reference evidence="2 3" key="1">
    <citation type="submission" date="2018-08" db="EMBL/GenBank/DDBJ databases">
        <title>Whole genome sequence analysis of Dermacoccus abyssi bacteria isolated from Deep Mariana trench Micromonospora spp reveals genes involved in the environmental adaptation and production of secondary metabolites.</title>
        <authorList>
            <person name="Abdel-Mageed W.M."/>
            <person name="Lehri B."/>
            <person name="Nouioui I."/>
            <person name="Goodfellow I."/>
            <person name="Jaspars M."/>
            <person name="Karlyshev A."/>
        </authorList>
    </citation>
    <scope>NUCLEOTIDE SEQUENCE [LARGE SCALE GENOMIC DNA]</scope>
    <source>
        <strain evidence="2 3">MT1.1</strain>
    </source>
</reference>
<organism evidence="2 3">
    <name type="scientific">Dermacoccus abyssi</name>
    <dbReference type="NCBI Taxonomy" id="322596"/>
    <lineage>
        <taxon>Bacteria</taxon>
        <taxon>Bacillati</taxon>
        <taxon>Actinomycetota</taxon>
        <taxon>Actinomycetes</taxon>
        <taxon>Micrococcales</taxon>
        <taxon>Dermacoccaceae</taxon>
        <taxon>Dermacoccus</taxon>
    </lineage>
</organism>
<keyword evidence="1" id="KW-0472">Membrane</keyword>
<comment type="caution">
    <text evidence="2">The sequence shown here is derived from an EMBL/GenBank/DDBJ whole genome shotgun (WGS) entry which is preliminary data.</text>
</comment>
<dbReference type="AlphaFoldDB" id="A0A417ZA09"/>
<dbReference type="Proteomes" id="UP000285376">
    <property type="component" value="Unassembled WGS sequence"/>
</dbReference>
<feature type="transmembrane region" description="Helical" evidence="1">
    <location>
        <begin position="91"/>
        <end position="116"/>
    </location>
</feature>
<sequence length="123" mass="13113">MPAALAPVLDLVIVLVFAATGRRNHGETGALEGVLTTAWPFLVGACVGWAIVLVARRSLLAGRALTGGVVVWLSTIVVGMLLRQLSDQGTAISFVIVSLVFNGFFMLGWRALVAFLERRRAHA</sequence>
<name>A0A417ZA09_9MICO</name>
<gene>
    <name evidence="2" type="ORF">D1832_01835</name>
</gene>
<dbReference type="EMBL" id="QWLM01000002">
    <property type="protein sequence ID" value="RHW47475.1"/>
    <property type="molecule type" value="Genomic_DNA"/>
</dbReference>
<protein>
    <submittedName>
        <fullName evidence="2">DUF3054 domain-containing protein</fullName>
    </submittedName>
</protein>